<dbReference type="InterPro" id="IPR001461">
    <property type="entry name" value="Aspartic_peptidase_A1"/>
</dbReference>
<dbReference type="Gene3D" id="2.40.70.10">
    <property type="entry name" value="Acid Proteases"/>
    <property type="match status" value="2"/>
</dbReference>
<keyword evidence="3" id="KW-1133">Transmembrane helix</keyword>
<dbReference type="PANTHER" id="PTHR47966">
    <property type="entry name" value="BETA-SITE APP-CLEAVING ENZYME, ISOFORM A-RELATED"/>
    <property type="match status" value="1"/>
</dbReference>
<keyword evidence="3" id="KW-0472">Membrane</keyword>
<dbReference type="PROSITE" id="PS51767">
    <property type="entry name" value="PEPTIDASE_A1"/>
    <property type="match status" value="1"/>
</dbReference>
<name>A0ABR1YI00_9PEZI</name>
<comment type="similarity">
    <text evidence="1">Belongs to the peptidase A1 family.</text>
</comment>
<comment type="caution">
    <text evidence="5">The sequence shown here is derived from an EMBL/GenBank/DDBJ whole genome shotgun (WGS) entry which is preliminary data.</text>
</comment>
<keyword evidence="3" id="KW-0812">Transmembrane</keyword>
<dbReference type="InterPro" id="IPR033121">
    <property type="entry name" value="PEPTIDASE_A1"/>
</dbReference>
<protein>
    <submittedName>
        <fullName evidence="5">Aspartic peptidase domain-containing protein</fullName>
    </submittedName>
</protein>
<feature type="domain" description="Peptidase A1" evidence="4">
    <location>
        <begin position="12"/>
        <end position="373"/>
    </location>
</feature>
<dbReference type="Pfam" id="PF00026">
    <property type="entry name" value="Asp"/>
    <property type="match status" value="1"/>
</dbReference>
<feature type="compositionally biased region" description="Basic and acidic residues" evidence="2">
    <location>
        <begin position="531"/>
        <end position="540"/>
    </location>
</feature>
<dbReference type="SUPFAM" id="SSF50630">
    <property type="entry name" value="Acid proteases"/>
    <property type="match status" value="1"/>
</dbReference>
<gene>
    <name evidence="5" type="ORF">HDK90DRAFT_417327</name>
</gene>
<feature type="compositionally biased region" description="Basic and acidic residues" evidence="2">
    <location>
        <begin position="474"/>
        <end position="499"/>
    </location>
</feature>
<reference evidence="5 6" key="1">
    <citation type="submission" date="2024-04" db="EMBL/GenBank/DDBJ databases">
        <title>Phyllosticta paracitricarpa is synonymous to the EU quarantine fungus P. citricarpa based on phylogenomic analyses.</title>
        <authorList>
            <consortium name="Lawrence Berkeley National Laboratory"/>
            <person name="Van Ingen-Buijs V.A."/>
            <person name="Van Westerhoven A.C."/>
            <person name="Haridas S."/>
            <person name="Skiadas P."/>
            <person name="Martin F."/>
            <person name="Groenewald J.Z."/>
            <person name="Crous P.W."/>
            <person name="Seidl M.F."/>
        </authorList>
    </citation>
    <scope>NUCLEOTIDE SEQUENCE [LARGE SCALE GENOMIC DNA]</scope>
    <source>
        <strain evidence="5 6">CBS 123374</strain>
    </source>
</reference>
<evidence type="ECO:0000313" key="5">
    <source>
        <dbReference type="EMBL" id="KAK8230536.1"/>
    </source>
</evidence>
<dbReference type="InterPro" id="IPR021109">
    <property type="entry name" value="Peptidase_aspartic_dom_sf"/>
</dbReference>
<keyword evidence="6" id="KW-1185">Reference proteome</keyword>
<sequence length="540" mass="58746">WTSRDGSDGKWSTFTLRVGTPSQLMRVHIAIGGQETWVVAPSGCVDSDPNGDQCPSKRGGLFQANVSSTWQSTTEIWDNTGIYGLGEVVLDSLGIKGQGQYGFDVVGLNAGKVNLNRTIVAQMNTHNFYMGQFGVSPRPTNFTTENNNASSMNDPQPSFFSLLRDNNLIPSLTYSYTAGSYARIGTLKNSWASFIFGGYDAALVGPDELSLDFTADDGRELVVAIQSIQKSGSNGEAALLPTAVLAALDSSQAALWLPSEACEQFENAFGIAWNDTLEMYLVNGTAHEALVEENPNVTFTLGNAVEGGRTVDIVLPYSAFDLNATYPTISGSGEERFFPLKRAANSSQITLGRTFLQEAYLVADYERHNFSLSQRVWNDSAPSDVISIRSVNSGSDSGPALSIGAIIGIVVGAAAIAAIVLVAFCIVRRRSRRQAETRRTQLRSNDALSQFKAVEELHGDDHRRELSAYQQQHHRSELPGDGDKNEMPANEEIKRHVEIDGLEAPAELSNERRSVDPQELPGDYPASAMELTERSRSTRK</sequence>
<dbReference type="Proteomes" id="UP001492380">
    <property type="component" value="Unassembled WGS sequence"/>
</dbReference>
<proteinExistence type="inferred from homology"/>
<evidence type="ECO:0000256" key="2">
    <source>
        <dbReference type="SAM" id="MobiDB-lite"/>
    </source>
</evidence>
<dbReference type="EMBL" id="JBBWRZ010000008">
    <property type="protein sequence ID" value="KAK8230536.1"/>
    <property type="molecule type" value="Genomic_DNA"/>
</dbReference>
<evidence type="ECO:0000313" key="6">
    <source>
        <dbReference type="Proteomes" id="UP001492380"/>
    </source>
</evidence>
<feature type="non-terminal residue" evidence="5">
    <location>
        <position position="1"/>
    </location>
</feature>
<feature type="transmembrane region" description="Helical" evidence="3">
    <location>
        <begin position="400"/>
        <end position="427"/>
    </location>
</feature>
<feature type="region of interest" description="Disordered" evidence="2">
    <location>
        <begin position="467"/>
        <end position="540"/>
    </location>
</feature>
<evidence type="ECO:0000259" key="4">
    <source>
        <dbReference type="PROSITE" id="PS51767"/>
    </source>
</evidence>
<evidence type="ECO:0000256" key="3">
    <source>
        <dbReference type="SAM" id="Phobius"/>
    </source>
</evidence>
<evidence type="ECO:0000256" key="1">
    <source>
        <dbReference type="ARBA" id="ARBA00007447"/>
    </source>
</evidence>
<organism evidence="5 6">
    <name type="scientific">Phyllosticta capitalensis</name>
    <dbReference type="NCBI Taxonomy" id="121624"/>
    <lineage>
        <taxon>Eukaryota</taxon>
        <taxon>Fungi</taxon>
        <taxon>Dikarya</taxon>
        <taxon>Ascomycota</taxon>
        <taxon>Pezizomycotina</taxon>
        <taxon>Dothideomycetes</taxon>
        <taxon>Dothideomycetes incertae sedis</taxon>
        <taxon>Botryosphaeriales</taxon>
        <taxon>Phyllostictaceae</taxon>
        <taxon>Phyllosticta</taxon>
    </lineage>
</organism>
<accession>A0ABR1YI00</accession>
<dbReference type="PANTHER" id="PTHR47966:SF51">
    <property type="entry name" value="BETA-SITE APP-CLEAVING ENZYME, ISOFORM A-RELATED"/>
    <property type="match status" value="1"/>
</dbReference>